<name>A0A6M9Z7D8_9CAUD</name>
<sequence>MWEWLKSWFRYKQLTSEELPRSLVLEEELKQISDAWMHDRSLLNGARLELKTARKKIDELDRYIHSGDLQRKEMQERIDELENEVYSITVERNEYKTRLQNVLNQI</sequence>
<organism evidence="2 3">
    <name type="scientific">Bacillus phage Novomoskovsk</name>
    <dbReference type="NCBI Taxonomy" id="2736258"/>
    <lineage>
        <taxon>Viruses</taxon>
        <taxon>Duplodnaviria</taxon>
        <taxon>Heunggongvirae</taxon>
        <taxon>Uroviricota</taxon>
        <taxon>Caudoviricetes</taxon>
        <taxon>Ehrlichviridae</taxon>
        <taxon>Andromedavirus</taxon>
        <taxon>Andromedavirus novomoskovsk</taxon>
    </lineage>
</organism>
<feature type="coiled-coil region" evidence="1">
    <location>
        <begin position="43"/>
        <end position="98"/>
    </location>
</feature>
<keyword evidence="3" id="KW-1185">Reference proteome</keyword>
<gene>
    <name evidence="2" type="ORF">Novomoskovsk_57</name>
</gene>
<protein>
    <submittedName>
        <fullName evidence="2">Uncharacterized protein</fullName>
    </submittedName>
</protein>
<proteinExistence type="predicted"/>
<accession>A0A6M9Z7D8</accession>
<dbReference type="EMBL" id="MT422786">
    <property type="protein sequence ID" value="QKN88245.1"/>
    <property type="molecule type" value="Genomic_DNA"/>
</dbReference>
<evidence type="ECO:0000313" key="3">
    <source>
        <dbReference type="Proteomes" id="UP000509405"/>
    </source>
</evidence>
<reference evidence="2 3" key="1">
    <citation type="submission" date="2020-05" db="EMBL/GenBank/DDBJ databases">
        <authorList>
            <person name="Piligrimova E."/>
            <person name="Kazantseva O."/>
            <person name="Skorynina A."/>
            <person name="Shadrin A."/>
        </authorList>
    </citation>
    <scope>NUCLEOTIDE SEQUENCE [LARGE SCALE GENOMIC DNA]</scope>
</reference>
<evidence type="ECO:0000256" key="1">
    <source>
        <dbReference type="SAM" id="Coils"/>
    </source>
</evidence>
<keyword evidence="1" id="KW-0175">Coiled coil</keyword>
<dbReference type="Proteomes" id="UP000509405">
    <property type="component" value="Segment"/>
</dbReference>
<evidence type="ECO:0000313" key="2">
    <source>
        <dbReference type="EMBL" id="QKN88245.1"/>
    </source>
</evidence>